<organism evidence="2 3">
    <name type="scientific">Bosea lathyri</name>
    <dbReference type="NCBI Taxonomy" id="1036778"/>
    <lineage>
        <taxon>Bacteria</taxon>
        <taxon>Pseudomonadati</taxon>
        <taxon>Pseudomonadota</taxon>
        <taxon>Alphaproteobacteria</taxon>
        <taxon>Hyphomicrobiales</taxon>
        <taxon>Boseaceae</taxon>
        <taxon>Bosea</taxon>
    </lineage>
</organism>
<name>A0A1H6C1I0_9HYPH</name>
<dbReference type="Gene3D" id="3.10.129.10">
    <property type="entry name" value="Hotdog Thioesterase"/>
    <property type="match status" value="1"/>
</dbReference>
<evidence type="ECO:0000313" key="2">
    <source>
        <dbReference type="EMBL" id="SEG66860.1"/>
    </source>
</evidence>
<reference evidence="2 3" key="1">
    <citation type="submission" date="2016-10" db="EMBL/GenBank/DDBJ databases">
        <authorList>
            <person name="de Groot N.N."/>
        </authorList>
    </citation>
    <scope>NUCLEOTIDE SEQUENCE [LARGE SCALE GENOMIC DNA]</scope>
    <source>
        <strain evidence="2 3">DSM 26656</strain>
    </source>
</reference>
<dbReference type="RefSeq" id="WP_244595684.1">
    <property type="nucleotide sequence ID" value="NZ_FNUY01000008.1"/>
</dbReference>
<feature type="domain" description="FAS1-like dehydratase" evidence="1">
    <location>
        <begin position="12"/>
        <end position="139"/>
    </location>
</feature>
<sequence length="288" mass="31065">MALDITALRTWIGKSEEASDIVTPRLVESFAATFAPHLAPYAKGDAPLALHWCLTPPIAAMNAIGPDGHPAKGEFLPPVPLPRRMWAGGTIETIAPLRSGDVVTRRSTIGDISYKDGRTGPLCFVAVDHEIVTQRGIALRERHNIVYREAAKPGTAMPGTPTPTPAIPNEPEAADLVWDVEANPVLLFRYSAITFNSHRIHYDLPYVTEVEGYAGLVVHGPIQATLMLNIIATLTGGKPIKLDYRGVSPLIAGAPFKVKARRMEDGAIRAWTEGADGRVRMEGVSRAG</sequence>
<dbReference type="PANTHER" id="PTHR28152">
    <property type="entry name" value="HYDROXYACYL-THIOESTER DEHYDRATASE TYPE 2, MITOCHONDRIAL"/>
    <property type="match status" value="1"/>
</dbReference>
<dbReference type="EMBL" id="FNUY01000008">
    <property type="protein sequence ID" value="SEG66860.1"/>
    <property type="molecule type" value="Genomic_DNA"/>
</dbReference>
<dbReference type="GO" id="GO:0019171">
    <property type="term" value="F:(3R)-hydroxyacyl-[acyl-carrier-protein] dehydratase activity"/>
    <property type="evidence" value="ECO:0007669"/>
    <property type="project" value="TreeGrafter"/>
</dbReference>
<proteinExistence type="predicted"/>
<dbReference type="AlphaFoldDB" id="A0A1H6C1I0"/>
<keyword evidence="3" id="KW-1185">Reference proteome</keyword>
<protein>
    <submittedName>
        <fullName evidence="2">3-methylfumaryl-CoA hydratase</fullName>
    </submittedName>
</protein>
<evidence type="ECO:0000313" key="3">
    <source>
        <dbReference type="Proteomes" id="UP000236743"/>
    </source>
</evidence>
<dbReference type="Proteomes" id="UP000236743">
    <property type="component" value="Unassembled WGS sequence"/>
</dbReference>
<accession>A0A1H6C1I0</accession>
<dbReference type="PANTHER" id="PTHR28152:SF1">
    <property type="entry name" value="HYDROXYACYL-THIOESTER DEHYDRATASE TYPE 2, MITOCHONDRIAL"/>
    <property type="match status" value="1"/>
</dbReference>
<evidence type="ECO:0000259" key="1">
    <source>
        <dbReference type="Pfam" id="PF13452"/>
    </source>
</evidence>
<dbReference type="InterPro" id="IPR039569">
    <property type="entry name" value="FAS1-like_DH_region"/>
</dbReference>
<dbReference type="Pfam" id="PF13452">
    <property type="entry name" value="FAS1_DH_region"/>
    <property type="match status" value="1"/>
</dbReference>
<dbReference type="InterPro" id="IPR029069">
    <property type="entry name" value="HotDog_dom_sf"/>
</dbReference>
<dbReference type="InterPro" id="IPR052741">
    <property type="entry name" value="Mitochondrial_HTD2"/>
</dbReference>
<dbReference type="SUPFAM" id="SSF54637">
    <property type="entry name" value="Thioesterase/thiol ester dehydrase-isomerase"/>
    <property type="match status" value="1"/>
</dbReference>
<gene>
    <name evidence="2" type="ORF">SAMN04488115_108306</name>
</gene>